<proteinExistence type="predicted"/>
<evidence type="ECO:0000313" key="2">
    <source>
        <dbReference type="EMBL" id="KFB72851.1"/>
    </source>
</evidence>
<evidence type="ECO:0000313" key="3">
    <source>
        <dbReference type="Proteomes" id="UP000020077"/>
    </source>
</evidence>
<dbReference type="EMBL" id="JDVG02000327">
    <property type="protein sequence ID" value="KFB72851.1"/>
    <property type="molecule type" value="Genomic_DNA"/>
</dbReference>
<dbReference type="AlphaFoldDB" id="A0A080LW30"/>
<name>A0A080LW30_9PROT</name>
<dbReference type="Proteomes" id="UP000020077">
    <property type="component" value="Unassembled WGS sequence"/>
</dbReference>
<feature type="compositionally biased region" description="Polar residues" evidence="1">
    <location>
        <begin position="1"/>
        <end position="10"/>
    </location>
</feature>
<sequence>MSLGAVTNTADGPLPELIGTPPIGVPKEIR</sequence>
<protein>
    <submittedName>
        <fullName evidence="2">Uncharacterized protein</fullName>
    </submittedName>
</protein>
<reference evidence="2 3" key="1">
    <citation type="submission" date="2014-02" db="EMBL/GenBank/DDBJ databases">
        <title>Expanding our view of genomic diversity in Candidatus Accumulibacter clades.</title>
        <authorList>
            <person name="Skennerton C.T."/>
            <person name="Barr J.J."/>
            <person name="Slater F.R."/>
            <person name="Bond P.L."/>
            <person name="Tyson G.W."/>
        </authorList>
    </citation>
    <scope>NUCLEOTIDE SEQUENCE [LARGE SCALE GENOMIC DNA]</scope>
    <source>
        <strain evidence="3">BA-91</strain>
    </source>
</reference>
<accession>A0A080LW30</accession>
<gene>
    <name evidence="2" type="ORF">AW09_001935</name>
</gene>
<evidence type="ECO:0000256" key="1">
    <source>
        <dbReference type="SAM" id="MobiDB-lite"/>
    </source>
</evidence>
<comment type="caution">
    <text evidence="2">The sequence shown here is derived from an EMBL/GenBank/DDBJ whole genome shotgun (WGS) entry which is preliminary data.</text>
</comment>
<organism evidence="2 3">
    <name type="scientific">Candidatus Accumulibacter phosphatis</name>
    <dbReference type="NCBI Taxonomy" id="327160"/>
    <lineage>
        <taxon>Bacteria</taxon>
        <taxon>Pseudomonadati</taxon>
        <taxon>Pseudomonadota</taxon>
        <taxon>Betaproteobacteria</taxon>
        <taxon>Candidatus Accumulibacter</taxon>
    </lineage>
</organism>
<feature type="region of interest" description="Disordered" evidence="1">
    <location>
        <begin position="1"/>
        <end position="30"/>
    </location>
</feature>